<dbReference type="OrthoDB" id="269227at2759"/>
<dbReference type="VEuPathDB" id="FungiDB:MYCFIDRAFT_112814"/>
<dbReference type="EMBL" id="KB446556">
    <property type="protein sequence ID" value="EME87062.1"/>
    <property type="molecule type" value="Genomic_DNA"/>
</dbReference>
<feature type="non-terminal residue" evidence="2">
    <location>
        <position position="78"/>
    </location>
</feature>
<evidence type="ECO:0000313" key="2">
    <source>
        <dbReference type="EMBL" id="EME87062.1"/>
    </source>
</evidence>
<protein>
    <recommendedName>
        <fullName evidence="1">Glucose-methanol-choline oxidoreductase C-terminal domain-containing protein</fullName>
    </recommendedName>
</protein>
<feature type="domain" description="Glucose-methanol-choline oxidoreductase C-terminal" evidence="1">
    <location>
        <begin position="14"/>
        <end position="78"/>
    </location>
</feature>
<dbReference type="InterPro" id="IPR036188">
    <property type="entry name" value="FAD/NAD-bd_sf"/>
</dbReference>
<name>M3BCQ8_PSEFD</name>
<evidence type="ECO:0000313" key="3">
    <source>
        <dbReference type="Proteomes" id="UP000016932"/>
    </source>
</evidence>
<gene>
    <name evidence="2" type="ORF">MYCFIDRAFT_112814</name>
</gene>
<keyword evidence="3" id="KW-1185">Reference proteome</keyword>
<dbReference type="InterPro" id="IPR007867">
    <property type="entry name" value="GMC_OxRtase_C"/>
</dbReference>
<dbReference type="Gene3D" id="3.30.560.10">
    <property type="entry name" value="Glucose Oxidase, domain 3"/>
    <property type="match status" value="1"/>
</dbReference>
<dbReference type="RefSeq" id="XP_007924115.1">
    <property type="nucleotide sequence ID" value="XM_007925924.1"/>
</dbReference>
<dbReference type="GeneID" id="19330229"/>
<accession>M3BCQ8</accession>
<dbReference type="SUPFAM" id="SSF51905">
    <property type="entry name" value="FAD/NAD(P)-binding domain"/>
    <property type="match status" value="1"/>
</dbReference>
<proteinExistence type="predicted"/>
<dbReference type="HOGENOM" id="CLU_2628668_0_0_1"/>
<evidence type="ECO:0000259" key="1">
    <source>
        <dbReference type="Pfam" id="PF05199"/>
    </source>
</evidence>
<dbReference type="KEGG" id="pfj:MYCFIDRAFT_112814"/>
<dbReference type="AlphaFoldDB" id="M3BCQ8"/>
<dbReference type="Proteomes" id="UP000016932">
    <property type="component" value="Unassembled WGS sequence"/>
</dbReference>
<dbReference type="GO" id="GO:0016614">
    <property type="term" value="F:oxidoreductase activity, acting on CH-OH group of donors"/>
    <property type="evidence" value="ECO:0007669"/>
    <property type="project" value="InterPro"/>
</dbReference>
<reference evidence="2 3" key="1">
    <citation type="journal article" date="2012" name="PLoS Pathog.">
        <title>Diverse lifestyles and strategies of plant pathogenesis encoded in the genomes of eighteen Dothideomycetes fungi.</title>
        <authorList>
            <person name="Ohm R.A."/>
            <person name="Feau N."/>
            <person name="Henrissat B."/>
            <person name="Schoch C.L."/>
            <person name="Horwitz B.A."/>
            <person name="Barry K.W."/>
            <person name="Condon B.J."/>
            <person name="Copeland A.C."/>
            <person name="Dhillon B."/>
            <person name="Glaser F."/>
            <person name="Hesse C.N."/>
            <person name="Kosti I."/>
            <person name="LaButti K."/>
            <person name="Lindquist E.A."/>
            <person name="Lucas S."/>
            <person name="Salamov A.A."/>
            <person name="Bradshaw R.E."/>
            <person name="Ciuffetti L."/>
            <person name="Hamelin R.C."/>
            <person name="Kema G.H.J."/>
            <person name="Lawrence C."/>
            <person name="Scott J.A."/>
            <person name="Spatafora J.W."/>
            <person name="Turgeon B.G."/>
            <person name="de Wit P.J.G.M."/>
            <person name="Zhong S."/>
            <person name="Goodwin S.B."/>
            <person name="Grigoriev I.V."/>
        </authorList>
    </citation>
    <scope>NUCLEOTIDE SEQUENCE [LARGE SCALE GENOMIC DNA]</scope>
    <source>
        <strain evidence="2 3">CIRAD86</strain>
    </source>
</reference>
<feature type="non-terminal residue" evidence="2">
    <location>
        <position position="1"/>
    </location>
</feature>
<organism evidence="2 3">
    <name type="scientific">Pseudocercospora fijiensis (strain CIRAD86)</name>
    <name type="common">Black leaf streak disease fungus</name>
    <name type="synonym">Mycosphaerella fijiensis</name>
    <dbReference type="NCBI Taxonomy" id="383855"/>
    <lineage>
        <taxon>Eukaryota</taxon>
        <taxon>Fungi</taxon>
        <taxon>Dikarya</taxon>
        <taxon>Ascomycota</taxon>
        <taxon>Pezizomycotina</taxon>
        <taxon>Dothideomycetes</taxon>
        <taxon>Dothideomycetidae</taxon>
        <taxon>Mycosphaerellales</taxon>
        <taxon>Mycosphaerellaceae</taxon>
        <taxon>Pseudocercospora</taxon>
    </lineage>
</organism>
<sequence length="78" mass="8333">LLGQETTPGLATVPANASDGVWADRVKSAYRSNFHYISTAAMMSRELGGMVDDTHVVYGTANVRVVDASVLPFHICGH</sequence>
<dbReference type="Pfam" id="PF05199">
    <property type="entry name" value="GMC_oxred_C"/>
    <property type="match status" value="1"/>
</dbReference>
<dbReference type="Gene3D" id="3.50.50.60">
    <property type="entry name" value="FAD/NAD(P)-binding domain"/>
    <property type="match status" value="1"/>
</dbReference>